<feature type="region of interest" description="Disordered" evidence="1">
    <location>
        <begin position="314"/>
        <end position="333"/>
    </location>
</feature>
<feature type="compositionally biased region" description="Basic and acidic residues" evidence="1">
    <location>
        <begin position="165"/>
        <end position="176"/>
    </location>
</feature>
<feature type="compositionally biased region" description="Basic and acidic residues" evidence="1">
    <location>
        <begin position="324"/>
        <end position="333"/>
    </location>
</feature>
<feature type="region of interest" description="Disordered" evidence="1">
    <location>
        <begin position="143"/>
        <end position="206"/>
    </location>
</feature>
<feature type="compositionally biased region" description="Acidic residues" evidence="1">
    <location>
        <begin position="314"/>
        <end position="323"/>
    </location>
</feature>
<dbReference type="OrthoDB" id="43122at2759"/>
<name>A0A8J4XMA2_CHIOP</name>
<dbReference type="AlphaFoldDB" id="A0A8J4XMA2"/>
<sequence>MRAMMMDRDAADNKPDGEEQQQSGNQMDINDADDRMKRYYGILPKEKPLEIKTVRIVKRESTERKKDRTTGGKRVTIGDSLTHLLEDDMESDGYSDVENEPPVPPAIPSFAARTASLPRNYGRNGPGEKASMMAAMMRTSVGNAGTMTRPSNLALRKSTNWKSKVRNDNPKDRPLSAHEQLFGVSRDPEQTPPSSPSKSDPPSPVFKSAAAKEIIKEMASEAAKHRRAVPKEKRRHFTISSSHPLTLETRDTGAQEGARSRDDCDMECALRPRNHPDVVKSTLSTRDLRFNESTIDNILGAPNKIFIPERYMPDADDEKEPTEEERVHRHQKAESIRKMLSESQTTVSKGEATEEAGPHVAKAKVAAEKKEREHLLALNQILARQVMEKSRVVAVCSCMLNVFCFPPFQLTPQGSLTCSRLVASVRAITMLTKQPSSSDDDLSPMQPLPLVQQRENFLV</sequence>
<accession>A0A8J4XMA2</accession>
<feature type="compositionally biased region" description="Acidic residues" evidence="1">
    <location>
        <begin position="90"/>
        <end position="99"/>
    </location>
</feature>
<dbReference type="PANTHER" id="PTHR12752:SF9">
    <property type="entry name" value="KRAMER, ISOFORM I"/>
    <property type="match status" value="1"/>
</dbReference>
<protein>
    <submittedName>
        <fullName evidence="2">Uncharacterized protein</fullName>
    </submittedName>
</protein>
<dbReference type="PANTHER" id="PTHR12752">
    <property type="entry name" value="PHOSPHOINOSITOL 3-PHOSPHATE-BINDING PROTEIN"/>
    <property type="match status" value="1"/>
</dbReference>
<comment type="caution">
    <text evidence="2">The sequence shown here is derived from an EMBL/GenBank/DDBJ whole genome shotgun (WGS) entry which is preliminary data.</text>
</comment>
<evidence type="ECO:0000313" key="3">
    <source>
        <dbReference type="Proteomes" id="UP000770661"/>
    </source>
</evidence>
<dbReference type="EMBL" id="JACEEZ010024327">
    <property type="protein sequence ID" value="KAG0710320.1"/>
    <property type="molecule type" value="Genomic_DNA"/>
</dbReference>
<evidence type="ECO:0000313" key="2">
    <source>
        <dbReference type="EMBL" id="KAG0710320.1"/>
    </source>
</evidence>
<feature type="compositionally biased region" description="Basic and acidic residues" evidence="1">
    <location>
        <begin position="1"/>
        <end position="17"/>
    </location>
</feature>
<keyword evidence="3" id="KW-1185">Reference proteome</keyword>
<proteinExistence type="predicted"/>
<evidence type="ECO:0000256" key="1">
    <source>
        <dbReference type="SAM" id="MobiDB-lite"/>
    </source>
</evidence>
<feature type="region of interest" description="Disordered" evidence="1">
    <location>
        <begin position="90"/>
        <end position="126"/>
    </location>
</feature>
<feature type="region of interest" description="Disordered" evidence="1">
    <location>
        <begin position="340"/>
        <end position="359"/>
    </location>
</feature>
<dbReference type="Proteomes" id="UP000770661">
    <property type="component" value="Unassembled WGS sequence"/>
</dbReference>
<feature type="compositionally biased region" description="Polar residues" evidence="1">
    <location>
        <begin position="143"/>
        <end position="162"/>
    </location>
</feature>
<reference evidence="2" key="1">
    <citation type="submission" date="2020-07" db="EMBL/GenBank/DDBJ databases">
        <title>The High-quality genome of the commercially important snow crab, Chionoecetes opilio.</title>
        <authorList>
            <person name="Jeong J.-H."/>
            <person name="Ryu S."/>
        </authorList>
    </citation>
    <scope>NUCLEOTIDE SEQUENCE</scope>
    <source>
        <strain evidence="2">MADBK_172401_WGS</strain>
        <tissue evidence="2">Digestive gland</tissue>
    </source>
</reference>
<organism evidence="2 3">
    <name type="scientific">Chionoecetes opilio</name>
    <name type="common">Atlantic snow crab</name>
    <name type="synonym">Cancer opilio</name>
    <dbReference type="NCBI Taxonomy" id="41210"/>
    <lineage>
        <taxon>Eukaryota</taxon>
        <taxon>Metazoa</taxon>
        <taxon>Ecdysozoa</taxon>
        <taxon>Arthropoda</taxon>
        <taxon>Crustacea</taxon>
        <taxon>Multicrustacea</taxon>
        <taxon>Malacostraca</taxon>
        <taxon>Eumalacostraca</taxon>
        <taxon>Eucarida</taxon>
        <taxon>Decapoda</taxon>
        <taxon>Pleocyemata</taxon>
        <taxon>Brachyura</taxon>
        <taxon>Eubrachyura</taxon>
        <taxon>Majoidea</taxon>
        <taxon>Majidae</taxon>
        <taxon>Chionoecetes</taxon>
    </lineage>
</organism>
<gene>
    <name evidence="2" type="ORF">GWK47_023076</name>
</gene>
<feature type="compositionally biased region" description="Pro residues" evidence="1">
    <location>
        <begin position="190"/>
        <end position="204"/>
    </location>
</feature>
<feature type="region of interest" description="Disordered" evidence="1">
    <location>
        <begin position="1"/>
        <end position="35"/>
    </location>
</feature>